<dbReference type="AlphaFoldDB" id="A0A8D5U5X5"/>
<feature type="domain" description="SpoVT-AbrB" evidence="1">
    <location>
        <begin position="2"/>
        <end position="48"/>
    </location>
</feature>
<dbReference type="GO" id="GO:0003677">
    <property type="term" value="F:DNA binding"/>
    <property type="evidence" value="ECO:0007669"/>
    <property type="project" value="InterPro"/>
</dbReference>
<dbReference type="Pfam" id="PF04014">
    <property type="entry name" value="MazE_antitoxin"/>
    <property type="match status" value="1"/>
</dbReference>
<dbReference type="InterPro" id="IPR007159">
    <property type="entry name" value="SpoVT-AbrB_dom"/>
</dbReference>
<evidence type="ECO:0000313" key="3">
    <source>
        <dbReference type="Proteomes" id="UP000825123"/>
    </source>
</evidence>
<dbReference type="InterPro" id="IPR037914">
    <property type="entry name" value="SpoVT-AbrB_sf"/>
</dbReference>
<dbReference type="SMART" id="SM00966">
    <property type="entry name" value="SpoVT_AbrB"/>
    <property type="match status" value="1"/>
</dbReference>
<evidence type="ECO:0000313" key="2">
    <source>
        <dbReference type="EMBL" id="BCU69665.1"/>
    </source>
</evidence>
<dbReference type="Proteomes" id="UP000825123">
    <property type="component" value="Chromosome"/>
</dbReference>
<proteinExistence type="predicted"/>
<dbReference type="EMBL" id="AP024597">
    <property type="protein sequence ID" value="BCU69665.1"/>
    <property type="molecule type" value="Genomic_DNA"/>
</dbReference>
<reference evidence="2 3" key="1">
    <citation type="submission" date="2021-04" db="EMBL/GenBank/DDBJ databases">
        <title>Complete genome sequence of Stygiolobus sp. KN-1.</title>
        <authorList>
            <person name="Nakamura K."/>
            <person name="Sakai H."/>
            <person name="Kurosawa N."/>
        </authorList>
    </citation>
    <scope>NUCLEOTIDE SEQUENCE [LARGE SCALE GENOMIC DNA]</scope>
    <source>
        <strain evidence="2 3">KN-1</strain>
    </source>
</reference>
<dbReference type="PROSITE" id="PS51740">
    <property type="entry name" value="SPOVT_ABRB"/>
    <property type="match status" value="1"/>
</dbReference>
<evidence type="ECO:0000259" key="1">
    <source>
        <dbReference type="PROSITE" id="PS51740"/>
    </source>
</evidence>
<dbReference type="RefSeq" id="WP_221289659.1">
    <property type="nucleotide sequence ID" value="NZ_AP024597.1"/>
</dbReference>
<dbReference type="NCBIfam" id="TIGR01439">
    <property type="entry name" value="lp_hng_hel_AbrB"/>
    <property type="match status" value="1"/>
</dbReference>
<protein>
    <submittedName>
        <fullName evidence="2">AbrB family transcriptional regulator</fullName>
    </submittedName>
</protein>
<sequence>MEIIVRVGKRNAIYIPKSVTEKVNLKEGDKMVLVLKEGDKIELIPLKKPSKYWTEVDPDEVEEVGEEVSKALGINS</sequence>
<name>A0A8D5U5X5_9CREN</name>
<accession>A0A8D5U5X5</accession>
<dbReference type="GeneID" id="66162710"/>
<organism evidence="2 3">
    <name type="scientific">Stygiolobus caldivivus</name>
    <dbReference type="NCBI Taxonomy" id="2824673"/>
    <lineage>
        <taxon>Archaea</taxon>
        <taxon>Thermoproteota</taxon>
        <taxon>Thermoprotei</taxon>
        <taxon>Sulfolobales</taxon>
        <taxon>Sulfolobaceae</taxon>
        <taxon>Stygiolobus</taxon>
    </lineage>
</organism>
<dbReference type="SUPFAM" id="SSF89447">
    <property type="entry name" value="AbrB/MazE/MraZ-like"/>
    <property type="match status" value="1"/>
</dbReference>
<dbReference type="KEGG" id="csty:KN1_09620"/>
<gene>
    <name evidence="2" type="ORF">KN1_09620</name>
</gene>
<keyword evidence="3" id="KW-1185">Reference proteome</keyword>
<dbReference type="Gene3D" id="2.10.260.10">
    <property type="match status" value="1"/>
</dbReference>